<feature type="domain" description="HTH merR-type" evidence="4">
    <location>
        <begin position="3"/>
        <end position="71"/>
    </location>
</feature>
<dbReference type="InterPro" id="IPR000551">
    <property type="entry name" value="MerR-type_HTH_dom"/>
</dbReference>
<dbReference type="PANTHER" id="PTHR30204:SF97">
    <property type="entry name" value="MERR FAMILY REGULATORY PROTEIN"/>
    <property type="match status" value="1"/>
</dbReference>
<reference evidence="5 6" key="1">
    <citation type="submission" date="2019-12" db="EMBL/GenBank/DDBJ databases">
        <title>Complete genome sequence of Algicella marina strain 9Alg 56(T) isolated from the red alga Tichocarpus crinitus.</title>
        <authorList>
            <person name="Kim S.-G."/>
            <person name="Nedashkovskaya O.I."/>
        </authorList>
    </citation>
    <scope>NUCLEOTIDE SEQUENCE [LARGE SCALE GENOMIC DNA]</scope>
    <source>
        <strain evidence="5 6">9Alg 56</strain>
    </source>
</reference>
<dbReference type="GO" id="GO:0003700">
    <property type="term" value="F:DNA-binding transcription factor activity"/>
    <property type="evidence" value="ECO:0007669"/>
    <property type="project" value="InterPro"/>
</dbReference>
<evidence type="ECO:0000259" key="4">
    <source>
        <dbReference type="PROSITE" id="PS50937"/>
    </source>
</evidence>
<evidence type="ECO:0000313" key="5">
    <source>
        <dbReference type="EMBL" id="QHQ37051.1"/>
    </source>
</evidence>
<dbReference type="InterPro" id="IPR009061">
    <property type="entry name" value="DNA-bd_dom_put_sf"/>
</dbReference>
<keyword evidence="1" id="KW-0805">Transcription regulation</keyword>
<dbReference type="AlphaFoldDB" id="A0A6P1T5H7"/>
<evidence type="ECO:0000256" key="3">
    <source>
        <dbReference type="ARBA" id="ARBA00023163"/>
    </source>
</evidence>
<dbReference type="CDD" id="cd04781">
    <property type="entry name" value="HTH_MerR-like_sg6"/>
    <property type="match status" value="1"/>
</dbReference>
<dbReference type="Proteomes" id="UP000464495">
    <property type="component" value="Chromosome"/>
</dbReference>
<dbReference type="KEGG" id="amaq:GO499_18630"/>
<dbReference type="GO" id="GO:0003677">
    <property type="term" value="F:DNA binding"/>
    <property type="evidence" value="ECO:0007669"/>
    <property type="project" value="UniProtKB-KW"/>
</dbReference>
<evidence type="ECO:0000256" key="1">
    <source>
        <dbReference type="ARBA" id="ARBA00023015"/>
    </source>
</evidence>
<evidence type="ECO:0000256" key="2">
    <source>
        <dbReference type="ARBA" id="ARBA00023125"/>
    </source>
</evidence>
<dbReference type="InterPro" id="IPR015358">
    <property type="entry name" value="Tscrpt_reg_MerR_DNA-bd"/>
</dbReference>
<keyword evidence="6" id="KW-1185">Reference proteome</keyword>
<gene>
    <name evidence="5" type="ORF">GO499_18630</name>
</gene>
<sequence>MKLLDIGAVATAARLPVSTLRYYEEIGLIASAARHGLRRQYLPDVLLRLGLIAMGKSAGFSLSEIAAMFASEGRPALGRAELHARADALDRQIAELTALSDTIRHVADCPAENHMDCPTFRRLVRAGTLLPA</sequence>
<dbReference type="InterPro" id="IPR047057">
    <property type="entry name" value="MerR_fam"/>
</dbReference>
<dbReference type="PANTHER" id="PTHR30204">
    <property type="entry name" value="REDOX-CYCLING DRUG-SENSING TRANSCRIPTIONAL ACTIVATOR SOXR"/>
    <property type="match status" value="1"/>
</dbReference>
<name>A0A6P1T5H7_9RHOB</name>
<protein>
    <submittedName>
        <fullName evidence="5">MerR family transcriptional regulator</fullName>
    </submittedName>
</protein>
<dbReference type="RefSeq" id="WP_161863594.1">
    <property type="nucleotide sequence ID" value="NZ_CP046620.1"/>
</dbReference>
<evidence type="ECO:0000313" key="6">
    <source>
        <dbReference type="Proteomes" id="UP000464495"/>
    </source>
</evidence>
<dbReference type="PROSITE" id="PS50937">
    <property type="entry name" value="HTH_MERR_2"/>
    <property type="match status" value="1"/>
</dbReference>
<dbReference type="Gene3D" id="1.10.1660.10">
    <property type="match status" value="1"/>
</dbReference>
<dbReference type="Pfam" id="PF09278">
    <property type="entry name" value="MerR-DNA-bind"/>
    <property type="match status" value="1"/>
</dbReference>
<dbReference type="Pfam" id="PF00376">
    <property type="entry name" value="MerR"/>
    <property type="match status" value="1"/>
</dbReference>
<dbReference type="SUPFAM" id="SSF46955">
    <property type="entry name" value="Putative DNA-binding domain"/>
    <property type="match status" value="1"/>
</dbReference>
<keyword evidence="3" id="KW-0804">Transcription</keyword>
<dbReference type="SMART" id="SM00422">
    <property type="entry name" value="HTH_MERR"/>
    <property type="match status" value="1"/>
</dbReference>
<accession>A0A6P1T5H7</accession>
<keyword evidence="2" id="KW-0238">DNA-binding</keyword>
<proteinExistence type="predicted"/>
<dbReference type="EMBL" id="CP046620">
    <property type="protein sequence ID" value="QHQ37051.1"/>
    <property type="molecule type" value="Genomic_DNA"/>
</dbReference>
<organism evidence="5 6">
    <name type="scientific">Algicella marina</name>
    <dbReference type="NCBI Taxonomy" id="2683284"/>
    <lineage>
        <taxon>Bacteria</taxon>
        <taxon>Pseudomonadati</taxon>
        <taxon>Pseudomonadota</taxon>
        <taxon>Alphaproteobacteria</taxon>
        <taxon>Rhodobacterales</taxon>
        <taxon>Paracoccaceae</taxon>
        <taxon>Algicella</taxon>
    </lineage>
</organism>